<feature type="transmembrane region" description="Helical" evidence="1">
    <location>
        <begin position="52"/>
        <end position="73"/>
    </location>
</feature>
<dbReference type="AlphaFoldDB" id="A0A6C0DI75"/>
<dbReference type="EMBL" id="MN739613">
    <property type="protein sequence ID" value="QHT15619.1"/>
    <property type="molecule type" value="Genomic_DNA"/>
</dbReference>
<keyword evidence="1" id="KW-1133">Transmembrane helix</keyword>
<feature type="transmembrane region" description="Helical" evidence="1">
    <location>
        <begin position="79"/>
        <end position="97"/>
    </location>
</feature>
<keyword evidence="1" id="KW-0472">Membrane</keyword>
<evidence type="ECO:0008006" key="3">
    <source>
        <dbReference type="Google" id="ProtNLM"/>
    </source>
</evidence>
<organism evidence="2">
    <name type="scientific">viral metagenome</name>
    <dbReference type="NCBI Taxonomy" id="1070528"/>
    <lineage>
        <taxon>unclassified sequences</taxon>
        <taxon>metagenomes</taxon>
        <taxon>organismal metagenomes</taxon>
    </lineage>
</organism>
<keyword evidence="1" id="KW-0812">Transmembrane</keyword>
<sequence length="222" mass="24665">MSDDAASSNSQLDILWDHSIENMLANWCDEAKCFEWMHAESHSSYDMKAKSLVIASNVVTAVAGLSNVIAGGYEVNGFQLAWVFGSLSIVISILNMIQEKMAYSTLAAYFRQYSTTWGIIRRKIEEELALPATSRKNCGTFLQSIRQDINQVSLAGNSILPIHVKKACFERFNKVPNFEVPEICGELSHTLIYKPLDTTTSNVMASVPLLTQPKITVVVPKK</sequence>
<accession>A0A6C0DI75</accession>
<reference evidence="2" key="1">
    <citation type="journal article" date="2020" name="Nature">
        <title>Giant virus diversity and host interactions through global metagenomics.</title>
        <authorList>
            <person name="Schulz F."/>
            <person name="Roux S."/>
            <person name="Paez-Espino D."/>
            <person name="Jungbluth S."/>
            <person name="Walsh D.A."/>
            <person name="Denef V.J."/>
            <person name="McMahon K.D."/>
            <person name="Konstantinidis K.T."/>
            <person name="Eloe-Fadrosh E.A."/>
            <person name="Kyrpides N.C."/>
            <person name="Woyke T."/>
        </authorList>
    </citation>
    <scope>NUCLEOTIDE SEQUENCE</scope>
    <source>
        <strain evidence="2">GVMAG-M-3300023174-176</strain>
    </source>
</reference>
<name>A0A6C0DI75_9ZZZZ</name>
<proteinExistence type="predicted"/>
<evidence type="ECO:0000313" key="2">
    <source>
        <dbReference type="EMBL" id="QHT15619.1"/>
    </source>
</evidence>
<evidence type="ECO:0000256" key="1">
    <source>
        <dbReference type="SAM" id="Phobius"/>
    </source>
</evidence>
<protein>
    <recommendedName>
        <fullName evidence="3">SMODS and SLOG-associating 2TM effector domain-containing protein</fullName>
    </recommendedName>
</protein>